<evidence type="ECO:0000313" key="1">
    <source>
        <dbReference type="EMBL" id="COZ03928.1"/>
    </source>
</evidence>
<dbReference type="Proteomes" id="UP000039021">
    <property type="component" value="Unassembled WGS sequence"/>
</dbReference>
<organism evidence="1 2">
    <name type="scientific">Mycobacterium tuberculosis</name>
    <dbReference type="NCBI Taxonomy" id="1773"/>
    <lineage>
        <taxon>Bacteria</taxon>
        <taxon>Bacillati</taxon>
        <taxon>Actinomycetota</taxon>
        <taxon>Actinomycetes</taxon>
        <taxon>Mycobacteriales</taxon>
        <taxon>Mycobacteriaceae</taxon>
        <taxon>Mycobacterium</taxon>
        <taxon>Mycobacterium tuberculosis complex</taxon>
    </lineage>
</organism>
<proteinExistence type="predicted"/>
<dbReference type="AlphaFoldDB" id="A0A916LDD3"/>
<name>A0A916LDD3_MYCTX</name>
<sequence length="154" mass="16195">MAPAIGSRFLARPLTSCCSWSTLAENCALFASTVASTALRLVITSPISWSRAPSAAEKAPVSASTFANGPPWPCSNSMTALVMVLILSASKPFSTGRSPPSNASRSSAGWVWATLMVPPGGSLRSSPGPDVISRNRSPTRFSYRITARVDEYSV</sequence>
<gene>
    <name evidence="1" type="ORF">ERS007739_03329</name>
</gene>
<dbReference type="EMBL" id="CSBK01001701">
    <property type="protein sequence ID" value="COZ03928.1"/>
    <property type="molecule type" value="Genomic_DNA"/>
</dbReference>
<accession>A0A916LDD3</accession>
<reference evidence="2" key="1">
    <citation type="submission" date="2015-03" db="EMBL/GenBank/DDBJ databases">
        <authorList>
            <consortium name="Pathogen Informatics"/>
        </authorList>
    </citation>
    <scope>NUCLEOTIDE SEQUENCE [LARGE SCALE GENOMIC DNA]</scope>
    <source>
        <strain evidence="2">N09902308</strain>
    </source>
</reference>
<protein>
    <submittedName>
        <fullName evidence="1">Uncharacterized protein</fullName>
    </submittedName>
</protein>
<evidence type="ECO:0000313" key="2">
    <source>
        <dbReference type="Proteomes" id="UP000039021"/>
    </source>
</evidence>
<comment type="caution">
    <text evidence="1">The sequence shown here is derived from an EMBL/GenBank/DDBJ whole genome shotgun (WGS) entry which is preliminary data.</text>
</comment>